<dbReference type="AlphaFoldDB" id="A0A2B7YDN2"/>
<dbReference type="GO" id="GO:0005777">
    <property type="term" value="C:peroxisome"/>
    <property type="evidence" value="ECO:0007669"/>
    <property type="project" value="TreeGrafter"/>
</dbReference>
<dbReference type="Pfam" id="PF22622">
    <property type="entry name" value="MFE-2_hydrat-2_N"/>
    <property type="match status" value="1"/>
</dbReference>
<sequence length="323" mass="35895">MTITVPQFEYPPQQVSWLKRDALLFANSIGCQAKDELHFLYELHPNFQIFPTYPIVLTFKYSDTDCVNFLARNAARTLPPGCPKLDWRLAVDGRRRMQFVRPLPLTSNGAGGRIFEIRSKMLGVYDKGAGKGSVMELEHVLVDKGSGEVYTRAWESAFFVGTGGWGGERGAPIKRYPPPEPGRLPDAVSTFQTTPETAHLYRLNGDYNPLHATPAPGLELGYGGMILHGLFSWNVGAQSILRWFGNSDGPALRDFEARFAAPVRPGDRLEVLMWDVGVGAVEEEGEKERLREIRFVVKVGEKVVLSDGRALLRCVEQGASSKL</sequence>
<dbReference type="Gene3D" id="3.10.129.10">
    <property type="entry name" value="Hotdog Thioesterase"/>
    <property type="match status" value="1"/>
</dbReference>
<evidence type="ECO:0000259" key="1">
    <source>
        <dbReference type="Pfam" id="PF01575"/>
    </source>
</evidence>
<proteinExistence type="predicted"/>
<dbReference type="EMBL" id="PDNA01000048">
    <property type="protein sequence ID" value="PGH19365.1"/>
    <property type="molecule type" value="Genomic_DNA"/>
</dbReference>
<evidence type="ECO:0000313" key="4">
    <source>
        <dbReference type="Proteomes" id="UP000224634"/>
    </source>
</evidence>
<gene>
    <name evidence="3" type="ORF">AJ80_04005</name>
</gene>
<dbReference type="GO" id="GO:0044594">
    <property type="term" value="F:17-beta-hydroxysteroid dehydrogenase (NAD+) activity"/>
    <property type="evidence" value="ECO:0007669"/>
    <property type="project" value="TreeGrafter"/>
</dbReference>
<dbReference type="OrthoDB" id="60204at2759"/>
<dbReference type="Proteomes" id="UP000224634">
    <property type="component" value="Unassembled WGS sequence"/>
</dbReference>
<accession>A0A2B7YDN2</accession>
<dbReference type="PANTHER" id="PTHR13078">
    <property type="entry name" value="PEROXISOMAL MULTIFUNCTIONAL ENZYME TYPE 2-RELATED"/>
    <property type="match status" value="1"/>
</dbReference>
<feature type="domain" description="Peroxisomal multifunctional enzyme type 2-like N-terminal" evidence="2">
    <location>
        <begin position="19"/>
        <end position="161"/>
    </location>
</feature>
<keyword evidence="4" id="KW-1185">Reference proteome</keyword>
<dbReference type="InterPro" id="IPR029069">
    <property type="entry name" value="HotDog_dom_sf"/>
</dbReference>
<name>A0A2B7YDN2_POLH7</name>
<protein>
    <submittedName>
        <fullName evidence="3">Uncharacterized protein</fullName>
    </submittedName>
</protein>
<organism evidence="3 4">
    <name type="scientific">Polytolypa hystricis (strain UAMH7299)</name>
    <dbReference type="NCBI Taxonomy" id="1447883"/>
    <lineage>
        <taxon>Eukaryota</taxon>
        <taxon>Fungi</taxon>
        <taxon>Dikarya</taxon>
        <taxon>Ascomycota</taxon>
        <taxon>Pezizomycotina</taxon>
        <taxon>Eurotiomycetes</taxon>
        <taxon>Eurotiomycetidae</taxon>
        <taxon>Onygenales</taxon>
        <taxon>Onygenales incertae sedis</taxon>
        <taxon>Polytolypa</taxon>
    </lineage>
</organism>
<dbReference type="SUPFAM" id="SSF54637">
    <property type="entry name" value="Thioesterase/thiol ester dehydrase-isomerase"/>
    <property type="match status" value="2"/>
</dbReference>
<dbReference type="Pfam" id="PF01575">
    <property type="entry name" value="MaoC_dehydratas"/>
    <property type="match status" value="1"/>
</dbReference>
<dbReference type="GO" id="GO:0004300">
    <property type="term" value="F:enoyl-CoA hydratase activity"/>
    <property type="evidence" value="ECO:0007669"/>
    <property type="project" value="TreeGrafter"/>
</dbReference>
<dbReference type="STRING" id="1447883.A0A2B7YDN2"/>
<evidence type="ECO:0000313" key="3">
    <source>
        <dbReference type="EMBL" id="PGH19365.1"/>
    </source>
</evidence>
<dbReference type="GO" id="GO:0003857">
    <property type="term" value="F:(3S)-3-hydroxyacyl-CoA dehydrogenase (NAD+) activity"/>
    <property type="evidence" value="ECO:0007669"/>
    <property type="project" value="TreeGrafter"/>
</dbReference>
<reference evidence="3 4" key="1">
    <citation type="submission" date="2017-10" db="EMBL/GenBank/DDBJ databases">
        <title>Comparative genomics in systemic dimorphic fungi from Ajellomycetaceae.</title>
        <authorList>
            <person name="Munoz J.F."/>
            <person name="Mcewen J.G."/>
            <person name="Clay O.K."/>
            <person name="Cuomo C.A."/>
        </authorList>
    </citation>
    <scope>NUCLEOTIDE SEQUENCE [LARGE SCALE GENOMIC DNA]</scope>
    <source>
        <strain evidence="3 4">UAMH7299</strain>
    </source>
</reference>
<evidence type="ECO:0000259" key="2">
    <source>
        <dbReference type="Pfam" id="PF22622"/>
    </source>
</evidence>
<dbReference type="InterPro" id="IPR054357">
    <property type="entry name" value="MFE-2_N"/>
</dbReference>
<feature type="domain" description="MaoC-like" evidence="1">
    <location>
        <begin position="180"/>
        <end position="288"/>
    </location>
</feature>
<dbReference type="GO" id="GO:0006635">
    <property type="term" value="P:fatty acid beta-oxidation"/>
    <property type="evidence" value="ECO:0007669"/>
    <property type="project" value="TreeGrafter"/>
</dbReference>
<dbReference type="PANTHER" id="PTHR13078:SF57">
    <property type="entry name" value="DEHYDRATASE, PUTATIVE (AFU_ORTHOLOGUE AFUA_5G00640)-RELATED"/>
    <property type="match status" value="1"/>
</dbReference>
<dbReference type="InterPro" id="IPR002539">
    <property type="entry name" value="MaoC-like_dom"/>
</dbReference>
<comment type="caution">
    <text evidence="3">The sequence shown here is derived from an EMBL/GenBank/DDBJ whole genome shotgun (WGS) entry which is preliminary data.</text>
</comment>